<proteinExistence type="predicted"/>
<name>A5AKK3_VITVI</name>
<dbReference type="EMBL" id="AM428879">
    <property type="protein sequence ID" value="CAN62578.1"/>
    <property type="molecule type" value="Genomic_DNA"/>
</dbReference>
<dbReference type="AlphaFoldDB" id="A5AKK3"/>
<reference evidence="1" key="1">
    <citation type="journal article" date="2007" name="PLoS ONE">
        <title>The first genome sequence of an elite grapevine cultivar (Pinot noir Vitis vinifera L.): coping with a highly heterozygous genome.</title>
        <authorList>
            <person name="Velasco R."/>
            <person name="Zharkikh A."/>
            <person name="Troggio M."/>
            <person name="Cartwright D.A."/>
            <person name="Cestaro A."/>
            <person name="Pruss D."/>
            <person name="Pindo M."/>
            <person name="FitzGerald L.M."/>
            <person name="Vezzulli S."/>
            <person name="Reid J."/>
            <person name="Malacarne G."/>
            <person name="Iliev D."/>
            <person name="Coppola G."/>
            <person name="Wardell B."/>
            <person name="Micheletti D."/>
            <person name="Macalma T."/>
            <person name="Facci M."/>
            <person name="Mitchell J.T."/>
            <person name="Perazzolli M."/>
            <person name="Eldredge G."/>
            <person name="Gatto P."/>
            <person name="Oyzerski R."/>
            <person name="Moretto M."/>
            <person name="Gutin N."/>
            <person name="Stefanini M."/>
            <person name="Chen Y."/>
            <person name="Segala C."/>
            <person name="Davenport C."/>
            <person name="Dematte L."/>
            <person name="Mraz A."/>
            <person name="Battilana J."/>
            <person name="Stormo K."/>
            <person name="Costa F."/>
            <person name="Tao Q."/>
            <person name="Si-Ammour A."/>
            <person name="Harkins T."/>
            <person name="Lackey A."/>
            <person name="Perbost C."/>
            <person name="Taillon B."/>
            <person name="Stella A."/>
            <person name="Solovyev V."/>
            <person name="Fawcett J.A."/>
            <person name="Sterck L."/>
            <person name="Vandepoele K."/>
            <person name="Grando S.M."/>
            <person name="Toppo S."/>
            <person name="Moser C."/>
            <person name="Lanchbury J."/>
            <person name="Bogden R."/>
            <person name="Skolnick M."/>
            <person name="Sgaramella V."/>
            <person name="Bhatnagar S.K."/>
            <person name="Fontana P."/>
            <person name="Gutin A."/>
            <person name="Van de Peer Y."/>
            <person name="Salamini F."/>
            <person name="Viola R."/>
        </authorList>
    </citation>
    <scope>NUCLEOTIDE SEQUENCE</scope>
</reference>
<evidence type="ECO:0000313" key="1">
    <source>
        <dbReference type="EMBL" id="CAN62578.1"/>
    </source>
</evidence>
<gene>
    <name evidence="1" type="ORF">VITISV_012120</name>
</gene>
<protein>
    <submittedName>
        <fullName evidence="1">Uncharacterized protein</fullName>
    </submittedName>
</protein>
<organism evidence="1">
    <name type="scientific">Vitis vinifera</name>
    <name type="common">Grape</name>
    <dbReference type="NCBI Taxonomy" id="29760"/>
    <lineage>
        <taxon>Eukaryota</taxon>
        <taxon>Viridiplantae</taxon>
        <taxon>Streptophyta</taxon>
        <taxon>Embryophyta</taxon>
        <taxon>Tracheophyta</taxon>
        <taxon>Spermatophyta</taxon>
        <taxon>Magnoliopsida</taxon>
        <taxon>eudicotyledons</taxon>
        <taxon>Gunneridae</taxon>
        <taxon>Pentapetalae</taxon>
        <taxon>rosids</taxon>
        <taxon>Vitales</taxon>
        <taxon>Vitaceae</taxon>
        <taxon>Viteae</taxon>
        <taxon>Vitis</taxon>
    </lineage>
</organism>
<accession>A5AKK3</accession>
<sequence length="447" mass="51378">MGISDLSPPWISYLWAFKLFHHHGFSSLGISVISPPWISYLWALIIHHHGSSLGSVISPPWISYLWAFQLFHHHGFSSLGFRDYHHHGSAIYGHFSYFTIMDFHPWAFEIITAIDFYLWDFESFTTIDWHLWAFLLYHHRRSHFLPSGELLKSHMLLLGWVVSEPGSGLEMQWGGDTCWRRFGGAFWLLERSFLSGGGNGFFLVWDYIFLERVGDPQLKLDVVCMKRAAIVREEAGGDLLRKVIPRSEKRQEKGDGRGEFSLRGLVGKRHSWAGCLRGRIDARFLAHLARESYFETTPCDTWHRSFHPDISHPEFFPADIPLGYLTSKILSRRHSTRVSHIRNSSPSSFHPGISHPEFFSADIPPRYLTSGILLCRHSTWISHIRNSSPLTFHPGISHPEFFSADIPPEYLTSGILLGRRSTFSGYLTSGILSGRRSTFFFILRAFS</sequence>